<organism evidence="2 3">
    <name type="scientific">Exocentrus adspersus</name>
    <dbReference type="NCBI Taxonomy" id="1586481"/>
    <lineage>
        <taxon>Eukaryota</taxon>
        <taxon>Metazoa</taxon>
        <taxon>Ecdysozoa</taxon>
        <taxon>Arthropoda</taxon>
        <taxon>Hexapoda</taxon>
        <taxon>Insecta</taxon>
        <taxon>Pterygota</taxon>
        <taxon>Neoptera</taxon>
        <taxon>Endopterygota</taxon>
        <taxon>Coleoptera</taxon>
        <taxon>Polyphaga</taxon>
        <taxon>Cucujiformia</taxon>
        <taxon>Chrysomeloidea</taxon>
        <taxon>Cerambycidae</taxon>
        <taxon>Lamiinae</taxon>
        <taxon>Acanthocinini</taxon>
        <taxon>Exocentrus</taxon>
    </lineage>
</organism>
<evidence type="ECO:0000313" key="2">
    <source>
        <dbReference type="EMBL" id="KAJ8910836.1"/>
    </source>
</evidence>
<reference evidence="2 3" key="1">
    <citation type="journal article" date="2023" name="Insect Mol. Biol.">
        <title>Genome sequencing provides insights into the evolution of gene families encoding plant cell wall-degrading enzymes in longhorned beetles.</title>
        <authorList>
            <person name="Shin N.R."/>
            <person name="Okamura Y."/>
            <person name="Kirsch R."/>
            <person name="Pauchet Y."/>
        </authorList>
    </citation>
    <scope>NUCLEOTIDE SEQUENCE [LARGE SCALE GENOMIC DNA]</scope>
    <source>
        <strain evidence="2">EAD_L_NR</strain>
    </source>
</reference>
<protein>
    <recommendedName>
        <fullName evidence="4">Serine palmitoyltransferase small subunit A</fullName>
    </recommendedName>
</protein>
<name>A0AAV8V9Y6_9CUCU</name>
<evidence type="ECO:0008006" key="4">
    <source>
        <dbReference type="Google" id="ProtNLM"/>
    </source>
</evidence>
<evidence type="ECO:0000256" key="1">
    <source>
        <dbReference type="SAM" id="Phobius"/>
    </source>
</evidence>
<feature type="transmembrane region" description="Helical" evidence="1">
    <location>
        <begin position="31"/>
        <end position="56"/>
    </location>
</feature>
<sequence>MFSSIKNFISYWYFRYLLVTELYMVEKWERAMFHIILFVLLAIMYVFNTTVTLGLVRMIINSLTSNEDSKRTDYLIDPINVDNSKYDL</sequence>
<keyword evidence="1" id="KW-0812">Transmembrane</keyword>
<evidence type="ECO:0000313" key="3">
    <source>
        <dbReference type="Proteomes" id="UP001159042"/>
    </source>
</evidence>
<dbReference type="EMBL" id="JANEYG010000239">
    <property type="protein sequence ID" value="KAJ8910836.1"/>
    <property type="molecule type" value="Genomic_DNA"/>
</dbReference>
<comment type="caution">
    <text evidence="2">The sequence shown here is derived from an EMBL/GenBank/DDBJ whole genome shotgun (WGS) entry which is preliminary data.</text>
</comment>
<accession>A0AAV8V9Y6</accession>
<proteinExistence type="predicted"/>
<gene>
    <name evidence="2" type="ORF">NQ315_015571</name>
</gene>
<dbReference type="AlphaFoldDB" id="A0AAV8V9Y6"/>
<keyword evidence="1" id="KW-0472">Membrane</keyword>
<keyword evidence="1" id="KW-1133">Transmembrane helix</keyword>
<dbReference type="Proteomes" id="UP001159042">
    <property type="component" value="Unassembled WGS sequence"/>
</dbReference>
<keyword evidence="3" id="KW-1185">Reference proteome</keyword>